<dbReference type="CDD" id="cd04485">
    <property type="entry name" value="DnaE_OBF"/>
    <property type="match status" value="1"/>
</dbReference>
<proteinExistence type="predicted"/>
<name>A0A6B3CBH3_9ACTN</name>
<accession>A0A6B3CBH3</accession>
<dbReference type="GO" id="GO:0008408">
    <property type="term" value="F:3'-5' exonuclease activity"/>
    <property type="evidence" value="ECO:0007669"/>
    <property type="project" value="InterPro"/>
</dbReference>
<reference evidence="1" key="1">
    <citation type="submission" date="2020-01" db="EMBL/GenBank/DDBJ databases">
        <title>Insect and environment-associated Actinomycetes.</title>
        <authorList>
            <person name="Currrie C."/>
            <person name="Chevrette M."/>
            <person name="Carlson C."/>
            <person name="Stubbendieck R."/>
            <person name="Wendt-Pienkowski E."/>
        </authorList>
    </citation>
    <scope>NUCLEOTIDE SEQUENCE</scope>
    <source>
        <strain evidence="1">SID12501</strain>
    </source>
</reference>
<dbReference type="PANTHER" id="PTHR32294:SF0">
    <property type="entry name" value="DNA POLYMERASE III SUBUNIT ALPHA"/>
    <property type="match status" value="1"/>
</dbReference>
<feature type="non-terminal residue" evidence="1">
    <location>
        <position position="1"/>
    </location>
</feature>
<protein>
    <submittedName>
        <fullName evidence="1">DNA polymerase III subunit alpha</fullName>
    </submittedName>
</protein>
<comment type="caution">
    <text evidence="1">The sequence shown here is derived from an EMBL/GenBank/DDBJ whole genome shotgun (WGS) entry which is preliminary data.</text>
</comment>
<organism evidence="1">
    <name type="scientific">Streptomyces sp. SID12501</name>
    <dbReference type="NCBI Taxonomy" id="2706042"/>
    <lineage>
        <taxon>Bacteria</taxon>
        <taxon>Bacillati</taxon>
        <taxon>Actinomycetota</taxon>
        <taxon>Actinomycetes</taxon>
        <taxon>Kitasatosporales</taxon>
        <taxon>Streptomycetaceae</taxon>
        <taxon>Streptomyces</taxon>
    </lineage>
</organism>
<dbReference type="GO" id="GO:0006260">
    <property type="term" value="P:DNA replication"/>
    <property type="evidence" value="ECO:0007669"/>
    <property type="project" value="InterPro"/>
</dbReference>
<dbReference type="EMBL" id="JAAGLU010000805">
    <property type="protein sequence ID" value="NEC93410.1"/>
    <property type="molecule type" value="Genomic_DNA"/>
</dbReference>
<sequence>GHARRSLLLIHEQAVDAVIDVKRKEATGQFDLFAELGGDEETGSGIAVTIPDLPDWDKKQRLAFEREMLGLYVSDHPLSGLEHVLSAQADVSIATLNADEARPDGSTVVVAGLVTSLQRKMSKQGNPWAAVTLEDMEGS</sequence>
<dbReference type="InterPro" id="IPR004805">
    <property type="entry name" value="DnaE2/DnaE/PolC"/>
</dbReference>
<dbReference type="AlphaFoldDB" id="A0A6B3CBH3"/>
<feature type="non-terminal residue" evidence="1">
    <location>
        <position position="139"/>
    </location>
</feature>
<evidence type="ECO:0000313" key="1">
    <source>
        <dbReference type="EMBL" id="NEC93410.1"/>
    </source>
</evidence>
<gene>
    <name evidence="1" type="ORF">G3I71_48555</name>
</gene>
<dbReference type="PANTHER" id="PTHR32294">
    <property type="entry name" value="DNA POLYMERASE III SUBUNIT ALPHA"/>
    <property type="match status" value="1"/>
</dbReference>